<dbReference type="InterPro" id="IPR018060">
    <property type="entry name" value="HTH_AraC"/>
</dbReference>
<dbReference type="InterPro" id="IPR009057">
    <property type="entry name" value="Homeodomain-like_sf"/>
</dbReference>
<evidence type="ECO:0000256" key="1">
    <source>
        <dbReference type="ARBA" id="ARBA00023015"/>
    </source>
</evidence>
<keyword evidence="6" id="KW-1185">Reference proteome</keyword>
<evidence type="ECO:0000256" key="2">
    <source>
        <dbReference type="ARBA" id="ARBA00023125"/>
    </source>
</evidence>
<accession>A0ABW1AJR4</accession>
<feature type="domain" description="HTH araC/xylS-type" evidence="4">
    <location>
        <begin position="170"/>
        <end position="266"/>
    </location>
</feature>
<organism evidence="5 6">
    <name type="scientific">Actinomadura rugatobispora</name>
    <dbReference type="NCBI Taxonomy" id="1994"/>
    <lineage>
        <taxon>Bacteria</taxon>
        <taxon>Bacillati</taxon>
        <taxon>Actinomycetota</taxon>
        <taxon>Actinomycetes</taxon>
        <taxon>Streptosporangiales</taxon>
        <taxon>Thermomonosporaceae</taxon>
        <taxon>Actinomadura</taxon>
    </lineage>
</organism>
<keyword evidence="2" id="KW-0238">DNA-binding</keyword>
<dbReference type="RefSeq" id="WP_378292991.1">
    <property type="nucleotide sequence ID" value="NZ_JBHSON010000171.1"/>
</dbReference>
<name>A0ABW1AJR4_9ACTN</name>
<keyword evidence="1" id="KW-0805">Transcription regulation</keyword>
<dbReference type="PANTHER" id="PTHR11019:SF199">
    <property type="entry name" value="HTH-TYPE TRANSCRIPTIONAL REGULATOR NIMR"/>
    <property type="match status" value="1"/>
</dbReference>
<evidence type="ECO:0000259" key="4">
    <source>
        <dbReference type="PROSITE" id="PS01124"/>
    </source>
</evidence>
<proteinExistence type="predicted"/>
<keyword evidence="3" id="KW-0804">Transcription</keyword>
<dbReference type="PANTHER" id="PTHR11019">
    <property type="entry name" value="HTH-TYPE TRANSCRIPTIONAL REGULATOR NIMR"/>
    <property type="match status" value="1"/>
</dbReference>
<dbReference type="Gene3D" id="1.10.10.60">
    <property type="entry name" value="Homeodomain-like"/>
    <property type="match status" value="1"/>
</dbReference>
<comment type="caution">
    <text evidence="5">The sequence shown here is derived from an EMBL/GenBank/DDBJ whole genome shotgun (WGS) entry which is preliminary data.</text>
</comment>
<dbReference type="Pfam" id="PF12833">
    <property type="entry name" value="HTH_18"/>
    <property type="match status" value="1"/>
</dbReference>
<gene>
    <name evidence="5" type="ORF">ACFPZN_54395</name>
</gene>
<dbReference type="InterPro" id="IPR018062">
    <property type="entry name" value="HTH_AraC-typ_CS"/>
</dbReference>
<evidence type="ECO:0000313" key="6">
    <source>
        <dbReference type="Proteomes" id="UP001596074"/>
    </source>
</evidence>
<evidence type="ECO:0000313" key="5">
    <source>
        <dbReference type="EMBL" id="MFC5754665.1"/>
    </source>
</evidence>
<evidence type="ECO:0000256" key="3">
    <source>
        <dbReference type="ARBA" id="ARBA00023163"/>
    </source>
</evidence>
<dbReference type="PROSITE" id="PS01124">
    <property type="entry name" value="HTH_ARAC_FAMILY_2"/>
    <property type="match status" value="1"/>
</dbReference>
<protein>
    <submittedName>
        <fullName evidence="5">Helix-turn-helix transcriptional regulator</fullName>
    </submittedName>
</protein>
<dbReference type="SMART" id="SM00342">
    <property type="entry name" value="HTH_ARAC"/>
    <property type="match status" value="1"/>
</dbReference>
<dbReference type="EMBL" id="JBHSON010000171">
    <property type="protein sequence ID" value="MFC5754665.1"/>
    <property type="molecule type" value="Genomic_DNA"/>
</dbReference>
<sequence length="278" mass="29912">MTVLGHSLDNLVNPERCEEFGYGLGTPGGILILRYRSSGSLSFGPQRQDFLHQLYWSPDGVLASAHGPSSCFTASEEAFWARRAVVHEVTAGERQTVYRVCLREVPPGIGGLHAGPVSLTEEAALLVQEISRPGYDAAAALAARERIMAGLAASSDAQAAARASGLGFARSVARRMTHDPGDPTGLAEWADHLRISVKTLQRDFTREFGMSYTTWRTKLRLSAARALLRTEPVTKVAHRVGYGSPSAFIAAYAKEYGHTPGRLPDASRGPLPAPGRTT</sequence>
<reference evidence="6" key="1">
    <citation type="journal article" date="2019" name="Int. J. Syst. Evol. Microbiol.">
        <title>The Global Catalogue of Microorganisms (GCM) 10K type strain sequencing project: providing services to taxonomists for standard genome sequencing and annotation.</title>
        <authorList>
            <consortium name="The Broad Institute Genomics Platform"/>
            <consortium name="The Broad Institute Genome Sequencing Center for Infectious Disease"/>
            <person name="Wu L."/>
            <person name="Ma J."/>
        </authorList>
    </citation>
    <scope>NUCLEOTIDE SEQUENCE [LARGE SCALE GENOMIC DNA]</scope>
    <source>
        <strain evidence="6">KCTC 42087</strain>
    </source>
</reference>
<dbReference type="Proteomes" id="UP001596074">
    <property type="component" value="Unassembled WGS sequence"/>
</dbReference>
<dbReference type="SUPFAM" id="SSF46689">
    <property type="entry name" value="Homeodomain-like"/>
    <property type="match status" value="2"/>
</dbReference>
<dbReference type="PROSITE" id="PS00041">
    <property type="entry name" value="HTH_ARAC_FAMILY_1"/>
    <property type="match status" value="1"/>
</dbReference>